<evidence type="ECO:0000313" key="3">
    <source>
        <dbReference type="EMBL" id="GAA5071745.1"/>
    </source>
</evidence>
<comment type="caution">
    <text evidence="3">The sequence shown here is derived from an EMBL/GenBank/DDBJ whole genome shotgun (WGS) entry which is preliminary data.</text>
</comment>
<dbReference type="EMBL" id="BAABKC010000094">
    <property type="protein sequence ID" value="GAA5071745.1"/>
    <property type="molecule type" value="Genomic_DNA"/>
</dbReference>
<name>A0ABP9L9P1_9ACTN</name>
<gene>
    <name evidence="3" type="ORF">GCM10023336_57780</name>
</gene>
<reference evidence="4" key="1">
    <citation type="journal article" date="2019" name="Int. J. Syst. Evol. Microbiol.">
        <title>The Global Catalogue of Microorganisms (GCM) 10K type strain sequencing project: providing services to taxonomists for standard genome sequencing and annotation.</title>
        <authorList>
            <consortium name="The Broad Institute Genomics Platform"/>
            <consortium name="The Broad Institute Genome Sequencing Center for Infectious Disease"/>
            <person name="Wu L."/>
            <person name="Ma J."/>
        </authorList>
    </citation>
    <scope>NUCLEOTIDE SEQUENCE [LARGE SCALE GENOMIC DNA]</scope>
    <source>
        <strain evidence="4">JCM 18410</strain>
    </source>
</reference>
<keyword evidence="2" id="KW-0472">Membrane</keyword>
<feature type="region of interest" description="Disordered" evidence="1">
    <location>
        <begin position="1"/>
        <end position="21"/>
    </location>
</feature>
<proteinExistence type="predicted"/>
<feature type="transmembrane region" description="Helical" evidence="2">
    <location>
        <begin position="434"/>
        <end position="458"/>
    </location>
</feature>
<keyword evidence="4" id="KW-1185">Reference proteome</keyword>
<keyword evidence="2" id="KW-0812">Transmembrane</keyword>
<evidence type="ECO:0008006" key="5">
    <source>
        <dbReference type="Google" id="ProtNLM"/>
    </source>
</evidence>
<keyword evidence="2" id="KW-1133">Transmembrane helix</keyword>
<feature type="transmembrane region" description="Helical" evidence="2">
    <location>
        <begin position="171"/>
        <end position="199"/>
    </location>
</feature>
<evidence type="ECO:0000256" key="2">
    <source>
        <dbReference type="SAM" id="Phobius"/>
    </source>
</evidence>
<feature type="transmembrane region" description="Helical" evidence="2">
    <location>
        <begin position="336"/>
        <end position="364"/>
    </location>
</feature>
<feature type="transmembrane region" description="Helical" evidence="2">
    <location>
        <begin position="89"/>
        <end position="110"/>
    </location>
</feature>
<feature type="transmembrane region" description="Helical" evidence="2">
    <location>
        <begin position="145"/>
        <end position="165"/>
    </location>
</feature>
<dbReference type="Proteomes" id="UP001500124">
    <property type="component" value="Unassembled WGS sequence"/>
</dbReference>
<feature type="transmembrane region" description="Helical" evidence="2">
    <location>
        <begin position="245"/>
        <end position="267"/>
    </location>
</feature>
<sequence length="470" mass="47650">MGNGPGAGGGGVRTGPRTGGGGVRTDLRLAWLLVRGSDRQEWWRVALTAAGAMCATGLGLAAVVLAALGRDQYAVPLAHGLLDQPGERNGVILTLLLLQIPVLGFLGQCARIGAVHRDRRLASLRLAGAEAGRVRRIAALESGPACLLGSLLAVAVAVPVLLSLWSRPTALAWAGTALVAAGVPILGSAAGMLALRRVVASPLGRVRRVRPPRSGRGPGLWLLGGLVLVAVAAVAARAGGWTAPAVLGAVVLVGAGAVWLVGALSGLTGRLLARRTGSPAVLVAAERLREDPWAAARTHAAVTLVTVVGTGYLGVRHVLLADLYAMRRRGELGADLSFYTTGLDLTAAAIVLALLIAVAALATGTAESLATRRRGLAAQVAAGVPRAVLARAVLLETALPLALPLLLAGAGGTAIGVGYGRLAVHGTRGWPVPYAALLVPVGVYAACLLAAAASLPFLRRSVRPGELRYA</sequence>
<evidence type="ECO:0000256" key="1">
    <source>
        <dbReference type="SAM" id="MobiDB-lite"/>
    </source>
</evidence>
<evidence type="ECO:0000313" key="4">
    <source>
        <dbReference type="Proteomes" id="UP001500124"/>
    </source>
</evidence>
<accession>A0ABP9L9P1</accession>
<feature type="transmembrane region" description="Helical" evidence="2">
    <location>
        <begin position="45"/>
        <end position="69"/>
    </location>
</feature>
<organism evidence="3 4">
    <name type="scientific">Streptomyces similanensis</name>
    <dbReference type="NCBI Taxonomy" id="1274988"/>
    <lineage>
        <taxon>Bacteria</taxon>
        <taxon>Bacillati</taxon>
        <taxon>Actinomycetota</taxon>
        <taxon>Actinomycetes</taxon>
        <taxon>Kitasatosporales</taxon>
        <taxon>Streptomycetaceae</taxon>
        <taxon>Streptomyces</taxon>
    </lineage>
</organism>
<feature type="transmembrane region" description="Helical" evidence="2">
    <location>
        <begin position="220"/>
        <end position="239"/>
    </location>
</feature>
<protein>
    <recommendedName>
        <fullName evidence="5">ABC transporter permease</fullName>
    </recommendedName>
</protein>
<feature type="transmembrane region" description="Helical" evidence="2">
    <location>
        <begin position="401"/>
        <end position="422"/>
    </location>
</feature>